<dbReference type="PANTHER" id="PTHR46268">
    <property type="entry name" value="STRESS RESPONSE PROTEIN NHAX"/>
    <property type="match status" value="1"/>
</dbReference>
<feature type="domain" description="UspA" evidence="4">
    <location>
        <begin position="162"/>
        <end position="298"/>
    </location>
</feature>
<dbReference type="PRINTS" id="PR01438">
    <property type="entry name" value="UNVRSLSTRESS"/>
</dbReference>
<evidence type="ECO:0000256" key="2">
    <source>
        <dbReference type="ARBA" id="ARBA00022741"/>
    </source>
</evidence>
<keyword evidence="2" id="KW-0547">Nucleotide-binding</keyword>
<dbReference type="SUPFAM" id="SSF52402">
    <property type="entry name" value="Adenine nucleotide alpha hydrolases-like"/>
    <property type="match status" value="2"/>
</dbReference>
<evidence type="ECO:0000313" key="8">
    <source>
        <dbReference type="Proteomes" id="UP000470876"/>
    </source>
</evidence>
<dbReference type="Pfam" id="PF00582">
    <property type="entry name" value="Usp"/>
    <property type="match status" value="2"/>
</dbReference>
<comment type="caution">
    <text evidence="5">The sequence shown here is derived from an EMBL/GenBank/DDBJ whole genome shotgun (WGS) entry which is preliminary data.</text>
</comment>
<name>A0A6P1CYS6_9NOCA</name>
<gene>
    <name evidence="5" type="ORF">GV789_02195</name>
    <name evidence="6" type="ORF">GV794_05035</name>
</gene>
<dbReference type="RefSeq" id="WP_163821939.1">
    <property type="nucleotide sequence ID" value="NZ_JAAGUX010000006.1"/>
</dbReference>
<comment type="similarity">
    <text evidence="1">Belongs to the universal stress protein A family.</text>
</comment>
<evidence type="ECO:0000256" key="1">
    <source>
        <dbReference type="ARBA" id="ARBA00008791"/>
    </source>
</evidence>
<dbReference type="PANTHER" id="PTHR46268:SF27">
    <property type="entry name" value="UNIVERSAL STRESS PROTEIN RV2623"/>
    <property type="match status" value="1"/>
</dbReference>
<dbReference type="InterPro" id="IPR006016">
    <property type="entry name" value="UspA"/>
</dbReference>
<evidence type="ECO:0000256" key="3">
    <source>
        <dbReference type="ARBA" id="ARBA00022840"/>
    </source>
</evidence>
<dbReference type="InterPro" id="IPR014729">
    <property type="entry name" value="Rossmann-like_a/b/a_fold"/>
</dbReference>
<dbReference type="AlphaFoldDB" id="A0A6P1CYS6"/>
<dbReference type="EMBL" id="JAAGUX010000006">
    <property type="protein sequence ID" value="NEW55031.1"/>
    <property type="molecule type" value="Genomic_DNA"/>
</dbReference>
<keyword evidence="8" id="KW-1185">Reference proteome</keyword>
<organism evidence="5 7">
    <name type="scientific">Nocardia cyriacigeorgica</name>
    <dbReference type="NCBI Taxonomy" id="135487"/>
    <lineage>
        <taxon>Bacteria</taxon>
        <taxon>Bacillati</taxon>
        <taxon>Actinomycetota</taxon>
        <taxon>Actinomycetes</taxon>
        <taxon>Mycobacteriales</taxon>
        <taxon>Nocardiaceae</taxon>
        <taxon>Nocardia</taxon>
    </lineage>
</organism>
<protein>
    <submittedName>
        <fullName evidence="5">Universal stress protein</fullName>
    </submittedName>
</protein>
<dbReference type="EMBL" id="JAAGUZ010000004">
    <property type="protein sequence ID" value="NEW43275.1"/>
    <property type="molecule type" value="Genomic_DNA"/>
</dbReference>
<proteinExistence type="inferred from homology"/>
<reference evidence="7 8" key="1">
    <citation type="submission" date="2020-01" db="EMBL/GenBank/DDBJ databases">
        <title>Genetics and antimicrobial susceptibilities of Nocardia species isolated from the soil; a comparison with species isolated from humans.</title>
        <authorList>
            <person name="Carrasco G."/>
            <person name="Monzon S."/>
            <person name="Sansegundo M."/>
            <person name="Garcia E."/>
            <person name="Garrido N."/>
            <person name="Medina M.J."/>
            <person name="Villalon P."/>
            <person name="Ramirez-Arocha A.C."/>
            <person name="Jimenez P."/>
            <person name="Cuesta I."/>
            <person name="Valdezate S."/>
        </authorList>
    </citation>
    <scope>NUCLEOTIDE SEQUENCE [LARGE SCALE GENOMIC DNA]</scope>
    <source>
        <strain evidence="5 7">CNM20110639</strain>
        <strain evidence="6 8">CNM20110649</strain>
    </source>
</reference>
<evidence type="ECO:0000313" key="7">
    <source>
        <dbReference type="Proteomes" id="UP000468928"/>
    </source>
</evidence>
<evidence type="ECO:0000259" key="4">
    <source>
        <dbReference type="Pfam" id="PF00582"/>
    </source>
</evidence>
<dbReference type="GO" id="GO:0005524">
    <property type="term" value="F:ATP binding"/>
    <property type="evidence" value="ECO:0007669"/>
    <property type="project" value="UniProtKB-KW"/>
</dbReference>
<feature type="domain" description="UspA" evidence="4">
    <location>
        <begin position="13"/>
        <end position="149"/>
    </location>
</feature>
<sequence length="300" mass="31435">MCAQNLDDEQWPIVVGVDGSEASDLAVRWAAETASARGRRLRLVHAADLAAARMVLEPYDLLAPSVTESMKDHSADCSAAARRLALAVDAGLRIDTETADGIPAPVLIRQSKSAHLTAIGAYGVSGGGILGSTVLAVTTHAHGSVVVVRDTGTEQQTRHTGPVVVGVDGSEFSRTAVAAAFFEASERNAPLVAVHCWSDLRFGWFAGLPDTISNPHAEAAAQALVAEQLAGWTDKYPDVTVTPKVYMSGPCHHLVEWSKSAQLVVTGSRGRGGFSGMLLGSTSTALVQSAHCPVMVVHPR</sequence>
<keyword evidence="3" id="KW-0067">ATP-binding</keyword>
<dbReference type="Proteomes" id="UP000470876">
    <property type="component" value="Unassembled WGS sequence"/>
</dbReference>
<accession>A0A6P1CYS6</accession>
<evidence type="ECO:0000313" key="5">
    <source>
        <dbReference type="EMBL" id="NEW43275.1"/>
    </source>
</evidence>
<dbReference type="Proteomes" id="UP000468928">
    <property type="component" value="Unassembled WGS sequence"/>
</dbReference>
<dbReference type="InterPro" id="IPR006015">
    <property type="entry name" value="Universal_stress_UspA"/>
</dbReference>
<dbReference type="Gene3D" id="3.40.50.620">
    <property type="entry name" value="HUPs"/>
    <property type="match status" value="2"/>
</dbReference>
<evidence type="ECO:0000313" key="6">
    <source>
        <dbReference type="EMBL" id="NEW55031.1"/>
    </source>
</evidence>